<keyword evidence="3" id="KW-1185">Reference proteome</keyword>
<dbReference type="AlphaFoldDB" id="C5MJ09"/>
<name>C5MJ09_CANTT</name>
<dbReference type="EMBL" id="GG692405">
    <property type="protein sequence ID" value="EER30268.1"/>
    <property type="molecule type" value="Genomic_DNA"/>
</dbReference>
<organism evidence="2 3">
    <name type="scientific">Candida tropicalis (strain ATCC MYA-3404 / T1)</name>
    <name type="common">Yeast</name>
    <dbReference type="NCBI Taxonomy" id="294747"/>
    <lineage>
        <taxon>Eukaryota</taxon>
        <taxon>Fungi</taxon>
        <taxon>Dikarya</taxon>
        <taxon>Ascomycota</taxon>
        <taxon>Saccharomycotina</taxon>
        <taxon>Pichiomycetes</taxon>
        <taxon>Debaryomycetaceae</taxon>
        <taxon>Candida/Lodderomyces clade</taxon>
        <taxon>Candida</taxon>
    </lineage>
</organism>
<reference evidence="2 3" key="1">
    <citation type="journal article" date="2009" name="Nature">
        <title>Evolution of pathogenicity and sexual reproduction in eight Candida genomes.</title>
        <authorList>
            <person name="Butler G."/>
            <person name="Rasmussen M.D."/>
            <person name="Lin M.F."/>
            <person name="Santos M.A."/>
            <person name="Sakthikumar S."/>
            <person name="Munro C.A."/>
            <person name="Rheinbay E."/>
            <person name="Grabherr M."/>
            <person name="Forche A."/>
            <person name="Reedy J.L."/>
            <person name="Agrafioti I."/>
            <person name="Arnaud M.B."/>
            <person name="Bates S."/>
            <person name="Brown A.J."/>
            <person name="Brunke S."/>
            <person name="Costanzo M.C."/>
            <person name="Fitzpatrick D.A."/>
            <person name="de Groot P.W."/>
            <person name="Harris D."/>
            <person name="Hoyer L.L."/>
            <person name="Hube B."/>
            <person name="Klis F.M."/>
            <person name="Kodira C."/>
            <person name="Lennard N."/>
            <person name="Logue M.E."/>
            <person name="Martin R."/>
            <person name="Neiman A.M."/>
            <person name="Nikolaou E."/>
            <person name="Quail M.A."/>
            <person name="Quinn J."/>
            <person name="Santos M.C."/>
            <person name="Schmitzberger F.F."/>
            <person name="Sherlock G."/>
            <person name="Shah P."/>
            <person name="Silverstein K.A."/>
            <person name="Skrzypek M.S."/>
            <person name="Soll D."/>
            <person name="Staggs R."/>
            <person name="Stansfield I."/>
            <person name="Stumpf M.P."/>
            <person name="Sudbery P.E."/>
            <person name="Srikantha T."/>
            <person name="Zeng Q."/>
            <person name="Berman J."/>
            <person name="Berriman M."/>
            <person name="Heitman J."/>
            <person name="Gow N.A."/>
            <person name="Lorenz M.C."/>
            <person name="Birren B.W."/>
            <person name="Kellis M."/>
            <person name="Cuomo C.A."/>
        </authorList>
    </citation>
    <scope>NUCLEOTIDE SEQUENCE [LARGE SCALE GENOMIC DNA]</scope>
    <source>
        <strain evidence="3">ATCC MYA-3404 / T1</strain>
    </source>
</reference>
<dbReference type="KEGG" id="ctp:CTRG_06052"/>
<feature type="transmembrane region" description="Helical" evidence="1">
    <location>
        <begin position="12"/>
        <end position="33"/>
    </location>
</feature>
<keyword evidence="1" id="KW-0812">Transmembrane</keyword>
<evidence type="ECO:0000313" key="3">
    <source>
        <dbReference type="Proteomes" id="UP000002037"/>
    </source>
</evidence>
<feature type="transmembrane region" description="Helical" evidence="1">
    <location>
        <begin position="53"/>
        <end position="76"/>
    </location>
</feature>
<evidence type="ECO:0000313" key="2">
    <source>
        <dbReference type="EMBL" id="EER30268.1"/>
    </source>
</evidence>
<gene>
    <name evidence="2" type="ORF">CTRG_06052</name>
</gene>
<evidence type="ECO:0000256" key="1">
    <source>
        <dbReference type="SAM" id="Phobius"/>
    </source>
</evidence>
<dbReference type="RefSeq" id="XP_002546574.1">
    <property type="nucleotide sequence ID" value="XM_002546528.1"/>
</dbReference>
<protein>
    <recommendedName>
        <fullName evidence="4">MARVEL domain-containing protein</fullName>
    </recommendedName>
</protein>
<feature type="transmembrane region" description="Helical" evidence="1">
    <location>
        <begin position="83"/>
        <end position="104"/>
    </location>
</feature>
<dbReference type="VEuPathDB" id="FungiDB:CTRG_06052"/>
<evidence type="ECO:0008006" key="4">
    <source>
        <dbReference type="Google" id="ProtNLM"/>
    </source>
</evidence>
<dbReference type="HOGENOM" id="CLU_1272120_0_0_1"/>
<accession>C5MJ09</accession>
<feature type="transmembrane region" description="Helical" evidence="1">
    <location>
        <begin position="128"/>
        <end position="154"/>
    </location>
</feature>
<sequence length="217" mass="24761">MKSKDSNKTLKIVISIIIRLTYLAWPGLSGIILTSMELHPFYSDWWVLEQYEGVLIFGIVLFTFVFTGMVIDLIVLPCCGNTIIPVVILFIDISLFIGNTIYIWDSITDTYRANSRDGRLYYQTGSDLAISGTIFGFAILIVFVIGTIIPLYRVHGFVGLLERKKFYYGGLFIDPISKQSDIDFDLELFKYDCDNETFHQTDNTIITKGRYSREAVP</sequence>
<dbReference type="Proteomes" id="UP000002037">
    <property type="component" value="Unassembled WGS sequence"/>
</dbReference>
<keyword evidence="1" id="KW-0472">Membrane</keyword>
<proteinExistence type="predicted"/>
<keyword evidence="1" id="KW-1133">Transmembrane helix</keyword>
<dbReference type="GeneID" id="8298701"/>